<dbReference type="eggNOG" id="COG1286">
    <property type="taxonomic scope" value="Bacteria"/>
</dbReference>
<reference evidence="7 8" key="2">
    <citation type="journal article" date="2014" name="Genome Announc.">
        <title>Complete Genome Sequence of the Subsurface, Mesophilic Sulfate-Reducing Bacterium Desulfovibrio aespoeensis Aspo-2.</title>
        <authorList>
            <person name="Pedersen K."/>
            <person name="Bengtsson A."/>
            <person name="Edlund J."/>
            <person name="Rabe L."/>
            <person name="Hazen T."/>
            <person name="Chakraborty R."/>
            <person name="Goodwin L."/>
            <person name="Shapiro N."/>
        </authorList>
    </citation>
    <scope>NUCLEOTIDE SEQUENCE [LARGE SCALE GENOMIC DNA]</scope>
    <source>
        <strain evidence="8">ATCC 700646 / DSM 10631 / Aspo-2</strain>
    </source>
</reference>
<dbReference type="HOGENOM" id="CLU_092720_4_1_7"/>
<dbReference type="PANTHER" id="PTHR37306">
    <property type="entry name" value="COLICIN V PRODUCTION PROTEIN"/>
    <property type="match status" value="1"/>
</dbReference>
<evidence type="ECO:0000256" key="4">
    <source>
        <dbReference type="ARBA" id="ARBA00023136"/>
    </source>
</evidence>
<dbReference type="GO" id="GO:0009403">
    <property type="term" value="P:toxin biosynthetic process"/>
    <property type="evidence" value="ECO:0007669"/>
    <property type="project" value="InterPro"/>
</dbReference>
<organism evidence="7 8">
    <name type="scientific">Pseudodesulfovibrio aespoeensis (strain ATCC 700646 / DSM 10631 / Aspo-2)</name>
    <name type="common">Desulfovibrio aespoeensis</name>
    <dbReference type="NCBI Taxonomy" id="643562"/>
    <lineage>
        <taxon>Bacteria</taxon>
        <taxon>Pseudomonadati</taxon>
        <taxon>Thermodesulfobacteriota</taxon>
        <taxon>Desulfovibrionia</taxon>
        <taxon>Desulfovibrionales</taxon>
        <taxon>Desulfovibrionaceae</taxon>
    </lineage>
</organism>
<accession>E6VS70</accession>
<feature type="transmembrane region" description="Helical" evidence="6">
    <location>
        <begin position="103"/>
        <end position="125"/>
    </location>
</feature>
<dbReference type="Pfam" id="PF02674">
    <property type="entry name" value="Colicin_V"/>
    <property type="match status" value="1"/>
</dbReference>
<keyword evidence="8" id="KW-1185">Reference proteome</keyword>
<comment type="subcellular location">
    <subcellularLocation>
        <location evidence="1">Membrane</location>
        <topology evidence="1">Multi-pass membrane protein</topology>
    </subcellularLocation>
</comment>
<evidence type="ECO:0000256" key="6">
    <source>
        <dbReference type="SAM" id="Phobius"/>
    </source>
</evidence>
<feature type="transmembrane region" description="Helical" evidence="6">
    <location>
        <begin position="6"/>
        <end position="21"/>
    </location>
</feature>
<gene>
    <name evidence="7" type="ordered locus">Daes_2108</name>
</gene>
<feature type="region of interest" description="Disordered" evidence="5">
    <location>
        <begin position="168"/>
        <end position="189"/>
    </location>
</feature>
<dbReference type="AlphaFoldDB" id="E6VS70"/>
<evidence type="ECO:0000256" key="3">
    <source>
        <dbReference type="ARBA" id="ARBA00022989"/>
    </source>
</evidence>
<proteinExistence type="predicted"/>
<evidence type="ECO:0000313" key="7">
    <source>
        <dbReference type="EMBL" id="ADU63115.1"/>
    </source>
</evidence>
<dbReference type="EMBL" id="CP002431">
    <property type="protein sequence ID" value="ADU63115.1"/>
    <property type="molecule type" value="Genomic_DNA"/>
</dbReference>
<dbReference type="KEGG" id="das:Daes_2108"/>
<dbReference type="GO" id="GO:0016020">
    <property type="term" value="C:membrane"/>
    <property type="evidence" value="ECO:0007669"/>
    <property type="project" value="UniProtKB-SubCell"/>
</dbReference>
<sequence>MNFLDILLIGIVAIFFIRGLFRGLVKEVLSLTAVILGVFLASRYQHLLVPHLEMYIKSEMTVDALAYVSVFLGTIIIFWLLARFVRAALDISLLGWVDRAAGGVFGLIEGILIGLILLTFVQAFAPESRWFKESYIAPRSQHMVGIVVELTPESMREALQSKGFELPSPQEALDSAREAVDIEDEPAPE</sequence>
<dbReference type="InterPro" id="IPR003825">
    <property type="entry name" value="Colicin-V_CvpA"/>
</dbReference>
<feature type="transmembrane region" description="Helical" evidence="6">
    <location>
        <begin position="28"/>
        <end position="44"/>
    </location>
</feature>
<keyword evidence="3 6" id="KW-1133">Transmembrane helix</keyword>
<dbReference type="OrthoDB" id="5419037at2"/>
<keyword evidence="4 6" id="KW-0472">Membrane</keyword>
<evidence type="ECO:0000256" key="5">
    <source>
        <dbReference type="SAM" id="MobiDB-lite"/>
    </source>
</evidence>
<dbReference type="PANTHER" id="PTHR37306:SF1">
    <property type="entry name" value="COLICIN V PRODUCTION PROTEIN"/>
    <property type="match status" value="1"/>
</dbReference>
<feature type="transmembrane region" description="Helical" evidence="6">
    <location>
        <begin position="64"/>
        <end position="82"/>
    </location>
</feature>
<dbReference type="STRING" id="643562.Daes_2108"/>
<dbReference type="Proteomes" id="UP000002191">
    <property type="component" value="Chromosome"/>
</dbReference>
<protein>
    <submittedName>
        <fullName evidence="7">Colicin V production protein</fullName>
    </submittedName>
</protein>
<reference evidence="8" key="1">
    <citation type="submission" date="2010-12" db="EMBL/GenBank/DDBJ databases">
        <title>Complete sequence of Desulfovibrio aespoeensis Aspo-2.</title>
        <authorList>
            <consortium name="US DOE Joint Genome Institute"/>
            <person name="Lucas S."/>
            <person name="Copeland A."/>
            <person name="Lapidus A."/>
            <person name="Cheng J.-F."/>
            <person name="Goodwin L."/>
            <person name="Pitluck S."/>
            <person name="Chertkov O."/>
            <person name="Misra M."/>
            <person name="Detter J.C."/>
            <person name="Han C."/>
            <person name="Tapia R."/>
            <person name="Land M."/>
            <person name="Hauser L."/>
            <person name="Kyrpides N."/>
            <person name="Ivanova N."/>
            <person name="Ovchinnikova G."/>
            <person name="Pedersen K."/>
            <person name="Jagevall S."/>
            <person name="Hazen T."/>
            <person name="Woyke T."/>
        </authorList>
    </citation>
    <scope>NUCLEOTIDE SEQUENCE [LARGE SCALE GENOMIC DNA]</scope>
    <source>
        <strain evidence="8">ATCC 700646 / DSM 10631 / Aspo-2</strain>
    </source>
</reference>
<evidence type="ECO:0000256" key="1">
    <source>
        <dbReference type="ARBA" id="ARBA00004141"/>
    </source>
</evidence>
<keyword evidence="2 6" id="KW-0812">Transmembrane</keyword>
<evidence type="ECO:0000256" key="2">
    <source>
        <dbReference type="ARBA" id="ARBA00022692"/>
    </source>
</evidence>
<dbReference type="RefSeq" id="WP_013515027.1">
    <property type="nucleotide sequence ID" value="NC_014844.1"/>
</dbReference>
<evidence type="ECO:0000313" key="8">
    <source>
        <dbReference type="Proteomes" id="UP000002191"/>
    </source>
</evidence>
<name>E6VS70_PSEA9</name>